<dbReference type="RefSeq" id="WP_021009539.1">
    <property type="nucleotide sequence ID" value="NZ_ASHR01000006.1"/>
</dbReference>
<proteinExistence type="inferred from homology"/>
<name>U1LDK6_9MICO</name>
<dbReference type="InterPro" id="IPR050259">
    <property type="entry name" value="SDR"/>
</dbReference>
<dbReference type="InterPro" id="IPR036291">
    <property type="entry name" value="NAD(P)-bd_dom_sf"/>
</dbReference>
<evidence type="ECO:0008006" key="4">
    <source>
        <dbReference type="Google" id="ProtNLM"/>
    </source>
</evidence>
<dbReference type="PANTHER" id="PTHR42879">
    <property type="entry name" value="3-OXOACYL-(ACYL-CARRIER-PROTEIN) REDUCTASE"/>
    <property type="match status" value="1"/>
</dbReference>
<dbReference type="EMBL" id="ASHR01000006">
    <property type="protein sequence ID" value="ERG65283.1"/>
    <property type="molecule type" value="Genomic_DNA"/>
</dbReference>
<evidence type="ECO:0000313" key="3">
    <source>
        <dbReference type="Proteomes" id="UP000016462"/>
    </source>
</evidence>
<dbReference type="PANTHER" id="PTHR42879:SF2">
    <property type="entry name" value="3-OXOACYL-[ACYL-CARRIER-PROTEIN] REDUCTASE FABG"/>
    <property type="match status" value="1"/>
</dbReference>
<dbReference type="Pfam" id="PF13561">
    <property type="entry name" value="adh_short_C2"/>
    <property type="match status" value="1"/>
</dbReference>
<dbReference type="Gene3D" id="3.40.50.720">
    <property type="entry name" value="NAD(P)-binding Rossmann-like Domain"/>
    <property type="match status" value="1"/>
</dbReference>
<organism evidence="2 3">
    <name type="scientific">Agrococcus pavilionensis RW1</name>
    <dbReference type="NCBI Taxonomy" id="1330458"/>
    <lineage>
        <taxon>Bacteria</taxon>
        <taxon>Bacillati</taxon>
        <taxon>Actinomycetota</taxon>
        <taxon>Actinomycetes</taxon>
        <taxon>Micrococcales</taxon>
        <taxon>Microbacteriaceae</taxon>
        <taxon>Agrococcus</taxon>
    </lineage>
</organism>
<dbReference type="Pfam" id="PF00106">
    <property type="entry name" value="adh_short"/>
    <property type="match status" value="1"/>
</dbReference>
<dbReference type="OrthoDB" id="3676637at2"/>
<sequence>MARTAIITGAASGIGRATKQLLDERGYRTVGVDLAGSDVDGDLSTPAGRRAAADAALAAAGGEVDVVVASAGIAAPIAKTVAVNYFGVTEFLDALRPALARSAAPRVGITSSFSSLQPTSAELVDALLAGDEAKALEIGGAAEAQGPQVGFINYSGSKRAISRWARRVAPTAEWAGAGIAVNCVGPGIVETAMTADLIRDMGDALDAQLPMPLNYHAKPETVAALLAWLVSEENTHVTGQTIYVDGGAEALLRGDDIFSALPDVGGEAPGDAPA</sequence>
<evidence type="ECO:0000256" key="1">
    <source>
        <dbReference type="ARBA" id="ARBA00006484"/>
    </source>
</evidence>
<dbReference type="Proteomes" id="UP000016462">
    <property type="component" value="Unassembled WGS sequence"/>
</dbReference>
<comment type="caution">
    <text evidence="2">The sequence shown here is derived from an EMBL/GenBank/DDBJ whole genome shotgun (WGS) entry which is preliminary data.</text>
</comment>
<reference evidence="2 3" key="1">
    <citation type="journal article" date="2013" name="Genome Announc.">
        <title>First draft genome sequence from a member of the genus agrococcus, isolated from modern microbialites.</title>
        <authorList>
            <person name="White R.A.III."/>
            <person name="Grassa C.J."/>
            <person name="Suttle C.A."/>
        </authorList>
    </citation>
    <scope>NUCLEOTIDE SEQUENCE [LARGE SCALE GENOMIC DNA]</scope>
    <source>
        <strain evidence="2 3">RW1</strain>
    </source>
</reference>
<gene>
    <name evidence="2" type="ORF">L332_12640</name>
</gene>
<dbReference type="PRINTS" id="PR00081">
    <property type="entry name" value="GDHRDH"/>
</dbReference>
<dbReference type="AlphaFoldDB" id="U1LDK6"/>
<keyword evidence="3" id="KW-1185">Reference proteome</keyword>
<protein>
    <recommendedName>
        <fullName evidence="4">Short-chain dehydrogenase</fullName>
    </recommendedName>
</protein>
<dbReference type="InterPro" id="IPR002347">
    <property type="entry name" value="SDR_fam"/>
</dbReference>
<accession>U1LDK6</accession>
<comment type="similarity">
    <text evidence="1">Belongs to the short-chain dehydrogenases/reductases (SDR) family.</text>
</comment>
<evidence type="ECO:0000313" key="2">
    <source>
        <dbReference type="EMBL" id="ERG65283.1"/>
    </source>
</evidence>
<dbReference type="SUPFAM" id="SSF51735">
    <property type="entry name" value="NAD(P)-binding Rossmann-fold domains"/>
    <property type="match status" value="1"/>
</dbReference>